<evidence type="ECO:0000259" key="1">
    <source>
        <dbReference type="Pfam" id="PF07727"/>
    </source>
</evidence>
<reference evidence="2" key="1">
    <citation type="submission" date="2021-03" db="EMBL/GenBank/DDBJ databases">
        <title>Draft genome sequence of rust myrtle Austropuccinia psidii MF-1, a brazilian biotype.</title>
        <authorList>
            <person name="Quecine M.C."/>
            <person name="Pachon D.M.R."/>
            <person name="Bonatelli M.L."/>
            <person name="Correr F.H."/>
            <person name="Franceschini L.M."/>
            <person name="Leite T.F."/>
            <person name="Margarido G.R.A."/>
            <person name="Almeida C.A."/>
            <person name="Ferrarezi J.A."/>
            <person name="Labate C.A."/>
        </authorList>
    </citation>
    <scope>NUCLEOTIDE SEQUENCE</scope>
    <source>
        <strain evidence="2">MF-1</strain>
    </source>
</reference>
<dbReference type="EMBL" id="AVOT02045966">
    <property type="protein sequence ID" value="MBW0541301.1"/>
    <property type="molecule type" value="Genomic_DNA"/>
</dbReference>
<sequence length="134" mass="15844">MDVRCAFLSGKLDKELFILRPKGYTENQSASMFKLNRSFYGLKQSPRCWHKEVRKSLMEISLSPTETGPCLYHSKDPEKKMWLFIHVDDLIFGGSWNTEFKQKITTYFNMEDLRCIKYTLGIRITQENEYISLI</sequence>
<comment type="caution">
    <text evidence="2">The sequence shown here is derived from an EMBL/GenBank/DDBJ whole genome shotgun (WGS) entry which is preliminary data.</text>
</comment>
<name>A0A9Q3IFI0_9BASI</name>
<evidence type="ECO:0000313" key="2">
    <source>
        <dbReference type="EMBL" id="MBW0541301.1"/>
    </source>
</evidence>
<dbReference type="Pfam" id="PF07727">
    <property type="entry name" value="RVT_2"/>
    <property type="match status" value="1"/>
</dbReference>
<organism evidence="2 3">
    <name type="scientific">Austropuccinia psidii MF-1</name>
    <dbReference type="NCBI Taxonomy" id="1389203"/>
    <lineage>
        <taxon>Eukaryota</taxon>
        <taxon>Fungi</taxon>
        <taxon>Dikarya</taxon>
        <taxon>Basidiomycota</taxon>
        <taxon>Pucciniomycotina</taxon>
        <taxon>Pucciniomycetes</taxon>
        <taxon>Pucciniales</taxon>
        <taxon>Sphaerophragmiaceae</taxon>
        <taxon>Austropuccinia</taxon>
    </lineage>
</organism>
<dbReference type="OrthoDB" id="3270333at2759"/>
<dbReference type="AlphaFoldDB" id="A0A9Q3IFI0"/>
<protein>
    <recommendedName>
        <fullName evidence="1">Reverse transcriptase Ty1/copia-type domain-containing protein</fullName>
    </recommendedName>
</protein>
<proteinExistence type="predicted"/>
<keyword evidence="3" id="KW-1185">Reference proteome</keyword>
<feature type="domain" description="Reverse transcriptase Ty1/copia-type" evidence="1">
    <location>
        <begin position="1"/>
        <end position="133"/>
    </location>
</feature>
<gene>
    <name evidence="2" type="ORF">O181_081016</name>
</gene>
<dbReference type="Proteomes" id="UP000765509">
    <property type="component" value="Unassembled WGS sequence"/>
</dbReference>
<dbReference type="InterPro" id="IPR013103">
    <property type="entry name" value="RVT_2"/>
</dbReference>
<evidence type="ECO:0000313" key="3">
    <source>
        <dbReference type="Proteomes" id="UP000765509"/>
    </source>
</evidence>
<accession>A0A9Q3IFI0</accession>